<keyword evidence="3" id="KW-0663">Pyridoxal phosphate</keyword>
<evidence type="ECO:0000259" key="5">
    <source>
        <dbReference type="Pfam" id="PF00278"/>
    </source>
</evidence>
<dbReference type="GO" id="GO:0008836">
    <property type="term" value="F:diaminopimelate decarboxylase activity"/>
    <property type="evidence" value="ECO:0007669"/>
    <property type="project" value="InterPro"/>
</dbReference>
<dbReference type="InterPro" id="IPR000183">
    <property type="entry name" value="Orn/DAP/Arg_de-COase"/>
</dbReference>
<dbReference type="PRINTS" id="PR01181">
    <property type="entry name" value="DAPDCRBXLASE"/>
</dbReference>
<keyword evidence="2" id="KW-0210">Decarboxylase</keyword>
<organism evidence="7">
    <name type="scientific">marine metagenome</name>
    <dbReference type="NCBI Taxonomy" id="408172"/>
    <lineage>
        <taxon>unclassified sequences</taxon>
        <taxon>metagenomes</taxon>
        <taxon>ecological metagenomes</taxon>
    </lineage>
</organism>
<dbReference type="SUPFAM" id="SSF50621">
    <property type="entry name" value="Alanine racemase C-terminal domain-like"/>
    <property type="match status" value="1"/>
</dbReference>
<accession>A0A381TPC1</accession>
<evidence type="ECO:0000256" key="1">
    <source>
        <dbReference type="ARBA" id="ARBA00001933"/>
    </source>
</evidence>
<dbReference type="NCBIfam" id="TIGR01048">
    <property type="entry name" value="lysA"/>
    <property type="match status" value="1"/>
</dbReference>
<feature type="domain" description="Orn/DAP/Arg decarboxylase 2 N-terminal" evidence="6">
    <location>
        <begin position="38"/>
        <end position="284"/>
    </location>
</feature>
<dbReference type="PANTHER" id="PTHR43727">
    <property type="entry name" value="DIAMINOPIMELATE DECARBOXYLASE"/>
    <property type="match status" value="1"/>
</dbReference>
<dbReference type="PANTHER" id="PTHR43727:SF2">
    <property type="entry name" value="GROUP IV DECARBOXYLASE"/>
    <property type="match status" value="1"/>
</dbReference>
<dbReference type="InterPro" id="IPR022643">
    <property type="entry name" value="De-COase2_C"/>
</dbReference>
<dbReference type="SUPFAM" id="SSF51419">
    <property type="entry name" value="PLP-binding barrel"/>
    <property type="match status" value="1"/>
</dbReference>
<feature type="domain" description="Orn/DAP/Arg decarboxylase 2 C-terminal" evidence="5">
    <location>
        <begin position="28"/>
        <end position="373"/>
    </location>
</feature>
<reference evidence="7" key="1">
    <citation type="submission" date="2018-05" db="EMBL/GenBank/DDBJ databases">
        <authorList>
            <person name="Lanie J.A."/>
            <person name="Ng W.-L."/>
            <person name="Kazmierczak K.M."/>
            <person name="Andrzejewski T.M."/>
            <person name="Davidsen T.M."/>
            <person name="Wayne K.J."/>
            <person name="Tettelin H."/>
            <person name="Glass J.I."/>
            <person name="Rusch D."/>
            <person name="Podicherti R."/>
            <person name="Tsui H.-C.T."/>
            <person name="Winkler M.E."/>
        </authorList>
    </citation>
    <scope>NUCLEOTIDE SEQUENCE</scope>
</reference>
<comment type="cofactor">
    <cofactor evidence="1">
        <name>pyridoxal 5'-phosphate</name>
        <dbReference type="ChEBI" id="CHEBI:597326"/>
    </cofactor>
</comment>
<protein>
    <recommendedName>
        <fullName evidence="8">Diaminopimelate decarboxylase</fullName>
    </recommendedName>
</protein>
<proteinExistence type="inferred from homology"/>
<evidence type="ECO:0000256" key="4">
    <source>
        <dbReference type="ARBA" id="ARBA00023239"/>
    </source>
</evidence>
<sequence>MNNHPLSGLISNQGLLESIANKYGTPLYVYSENRLKENINKLSSAIGNSFDNHQIYYAVKANSNIHIISTLKKAFNGLGCDCSSPGELYAAQKTGVDMSDCVYTGNYESVDDLKTAYKSGCEINLDDLNSLKRLKVVGVPDYISFRLNPGKGHGQFKGIMTGGKDSKFGIPKETITNAYSLAKEMGVKRFGLQCHAGSATLDVETFGEITKLVLNSAKEIEDCINQRLEKISIGSGFGIPYKDDDAPLDLDLLFYKIQNVFSDHYGEDNSSWPVLCIEPGRILVGDTGFILAKVTGIKSSYKNFIGLDAGMETLMRPALYGAFHRVLKIGESQNGTLVYDITGRICENTDRISENYTMPEMKEGDLCAIMDAGAYGYSMSHNFNTRPRPAEILINNEEVKLIRKRESIEDLFRGCDV</sequence>
<gene>
    <name evidence="7" type="ORF">METZ01_LOCUS70786</name>
</gene>
<dbReference type="PRINTS" id="PR01179">
    <property type="entry name" value="ODADCRBXLASE"/>
</dbReference>
<dbReference type="InterPro" id="IPR022644">
    <property type="entry name" value="De-COase2_N"/>
</dbReference>
<dbReference type="CDD" id="cd06828">
    <property type="entry name" value="PLPDE_III_DapDC"/>
    <property type="match status" value="1"/>
</dbReference>
<dbReference type="FunFam" id="3.20.20.10:FF:000003">
    <property type="entry name" value="Diaminopimelate decarboxylase"/>
    <property type="match status" value="1"/>
</dbReference>
<dbReference type="AlphaFoldDB" id="A0A381TPC1"/>
<evidence type="ECO:0000256" key="3">
    <source>
        <dbReference type="ARBA" id="ARBA00022898"/>
    </source>
</evidence>
<dbReference type="GO" id="GO:0009089">
    <property type="term" value="P:lysine biosynthetic process via diaminopimelate"/>
    <property type="evidence" value="ECO:0007669"/>
    <property type="project" value="InterPro"/>
</dbReference>
<dbReference type="Pfam" id="PF02784">
    <property type="entry name" value="Orn_Arg_deC_N"/>
    <property type="match status" value="1"/>
</dbReference>
<dbReference type="Pfam" id="PF00278">
    <property type="entry name" value="Orn_DAP_Arg_deC"/>
    <property type="match status" value="1"/>
</dbReference>
<dbReference type="EMBL" id="UINC01004937">
    <property type="protein sequence ID" value="SVA17932.1"/>
    <property type="molecule type" value="Genomic_DNA"/>
</dbReference>
<dbReference type="Gene3D" id="2.40.37.10">
    <property type="entry name" value="Lyase, Ornithine Decarboxylase, Chain A, domain 1"/>
    <property type="match status" value="1"/>
</dbReference>
<dbReference type="Gene3D" id="3.20.20.10">
    <property type="entry name" value="Alanine racemase"/>
    <property type="match status" value="1"/>
</dbReference>
<dbReference type="InterPro" id="IPR029066">
    <property type="entry name" value="PLP-binding_barrel"/>
</dbReference>
<evidence type="ECO:0000259" key="6">
    <source>
        <dbReference type="Pfam" id="PF02784"/>
    </source>
</evidence>
<dbReference type="InterPro" id="IPR009006">
    <property type="entry name" value="Ala_racemase/Decarboxylase_C"/>
</dbReference>
<dbReference type="HAMAP" id="MF_02120">
    <property type="entry name" value="LysA"/>
    <property type="match status" value="1"/>
</dbReference>
<dbReference type="InterPro" id="IPR002986">
    <property type="entry name" value="DAP_deCOOHase_LysA"/>
</dbReference>
<name>A0A381TPC1_9ZZZZ</name>
<evidence type="ECO:0000313" key="7">
    <source>
        <dbReference type="EMBL" id="SVA17932.1"/>
    </source>
</evidence>
<evidence type="ECO:0008006" key="8">
    <source>
        <dbReference type="Google" id="ProtNLM"/>
    </source>
</evidence>
<keyword evidence="4" id="KW-0456">Lyase</keyword>
<evidence type="ECO:0000256" key="2">
    <source>
        <dbReference type="ARBA" id="ARBA00022793"/>
    </source>
</evidence>